<gene>
    <name evidence="2" type="ORF">BDY21DRAFT_260229</name>
</gene>
<organism evidence="2 3">
    <name type="scientific">Lineolata rhizophorae</name>
    <dbReference type="NCBI Taxonomy" id="578093"/>
    <lineage>
        <taxon>Eukaryota</taxon>
        <taxon>Fungi</taxon>
        <taxon>Dikarya</taxon>
        <taxon>Ascomycota</taxon>
        <taxon>Pezizomycotina</taxon>
        <taxon>Dothideomycetes</taxon>
        <taxon>Dothideomycetes incertae sedis</taxon>
        <taxon>Lineolatales</taxon>
        <taxon>Lineolataceae</taxon>
        <taxon>Lineolata</taxon>
    </lineage>
</organism>
<feature type="non-terminal residue" evidence="2">
    <location>
        <position position="181"/>
    </location>
</feature>
<dbReference type="OrthoDB" id="2951834at2759"/>
<evidence type="ECO:0000313" key="3">
    <source>
        <dbReference type="Proteomes" id="UP000799766"/>
    </source>
</evidence>
<feature type="region of interest" description="Disordered" evidence="1">
    <location>
        <begin position="28"/>
        <end position="49"/>
    </location>
</feature>
<dbReference type="PANTHER" id="PTHR42085:SF4">
    <property type="entry name" value="F-BOX DOMAIN-CONTAINING PROTEIN"/>
    <property type="match status" value="1"/>
</dbReference>
<evidence type="ECO:0000256" key="1">
    <source>
        <dbReference type="SAM" id="MobiDB-lite"/>
    </source>
</evidence>
<protein>
    <recommendedName>
        <fullName evidence="4">F-box domain-containing protein</fullName>
    </recommendedName>
</protein>
<dbReference type="AlphaFoldDB" id="A0A6A6NLR6"/>
<reference evidence="2" key="1">
    <citation type="journal article" date="2020" name="Stud. Mycol.">
        <title>101 Dothideomycetes genomes: a test case for predicting lifestyles and emergence of pathogens.</title>
        <authorList>
            <person name="Haridas S."/>
            <person name="Albert R."/>
            <person name="Binder M."/>
            <person name="Bloem J."/>
            <person name="Labutti K."/>
            <person name="Salamov A."/>
            <person name="Andreopoulos B."/>
            <person name="Baker S."/>
            <person name="Barry K."/>
            <person name="Bills G."/>
            <person name="Bluhm B."/>
            <person name="Cannon C."/>
            <person name="Castanera R."/>
            <person name="Culley D."/>
            <person name="Daum C."/>
            <person name="Ezra D."/>
            <person name="Gonzalez J."/>
            <person name="Henrissat B."/>
            <person name="Kuo A."/>
            <person name="Liang C."/>
            <person name="Lipzen A."/>
            <person name="Lutzoni F."/>
            <person name="Magnuson J."/>
            <person name="Mondo S."/>
            <person name="Nolan M."/>
            <person name="Ohm R."/>
            <person name="Pangilinan J."/>
            <person name="Park H.-J."/>
            <person name="Ramirez L."/>
            <person name="Alfaro M."/>
            <person name="Sun H."/>
            <person name="Tritt A."/>
            <person name="Yoshinaga Y."/>
            <person name="Zwiers L.-H."/>
            <person name="Turgeon B."/>
            <person name="Goodwin S."/>
            <person name="Spatafora J."/>
            <person name="Crous P."/>
            <person name="Grigoriev I."/>
        </authorList>
    </citation>
    <scope>NUCLEOTIDE SEQUENCE</scope>
    <source>
        <strain evidence="2">ATCC 16933</strain>
    </source>
</reference>
<dbReference type="InterPro" id="IPR038883">
    <property type="entry name" value="AN11006-like"/>
</dbReference>
<accession>A0A6A6NLR6</accession>
<keyword evidence="3" id="KW-1185">Reference proteome</keyword>
<dbReference type="PANTHER" id="PTHR42085">
    <property type="entry name" value="F-BOX DOMAIN-CONTAINING PROTEIN"/>
    <property type="match status" value="1"/>
</dbReference>
<name>A0A6A6NLR6_9PEZI</name>
<evidence type="ECO:0008006" key="4">
    <source>
        <dbReference type="Google" id="ProtNLM"/>
    </source>
</evidence>
<feature type="non-terminal residue" evidence="2">
    <location>
        <position position="1"/>
    </location>
</feature>
<evidence type="ECO:0000313" key="2">
    <source>
        <dbReference type="EMBL" id="KAF2452626.1"/>
    </source>
</evidence>
<dbReference type="EMBL" id="MU001706">
    <property type="protein sequence ID" value="KAF2452626.1"/>
    <property type="molecule type" value="Genomic_DNA"/>
</dbReference>
<proteinExistence type="predicted"/>
<sequence>QLQSPLLSLPAELRNAIYQHLLHSQTASSSRITSRTHPPYSSNPSPPSDVHTAILRTCRQIHHEATPILYSSANVFTAHPTLLSRLPHLLDPSRPVLMSSCADRISRWRVFVRLDTDARFGRAEARNAFDGCEELTVVAWQAQFGSSDYSALDAFLGVRGVRKARVKGTSDGFARWLEGLM</sequence>
<dbReference type="Proteomes" id="UP000799766">
    <property type="component" value="Unassembled WGS sequence"/>
</dbReference>